<dbReference type="PaxDb" id="3708-A0A078J3V7"/>
<reference evidence="1 2" key="1">
    <citation type="journal article" date="2014" name="Science">
        <title>Plant genetics. Early allopolyploid evolution in the post-Neolithic Brassica napus oilseed genome.</title>
        <authorList>
            <person name="Chalhoub B."/>
            <person name="Denoeud F."/>
            <person name="Liu S."/>
            <person name="Parkin I.A."/>
            <person name="Tang H."/>
            <person name="Wang X."/>
            <person name="Chiquet J."/>
            <person name="Belcram H."/>
            <person name="Tong C."/>
            <person name="Samans B."/>
            <person name="Correa M."/>
            <person name="Da Silva C."/>
            <person name="Just J."/>
            <person name="Falentin C."/>
            <person name="Koh C.S."/>
            <person name="Le Clainche I."/>
            <person name="Bernard M."/>
            <person name="Bento P."/>
            <person name="Noel B."/>
            <person name="Labadie K."/>
            <person name="Alberti A."/>
            <person name="Charles M."/>
            <person name="Arnaud D."/>
            <person name="Guo H."/>
            <person name="Daviaud C."/>
            <person name="Alamery S."/>
            <person name="Jabbari K."/>
            <person name="Zhao M."/>
            <person name="Edger P.P."/>
            <person name="Chelaifa H."/>
            <person name="Tack D."/>
            <person name="Lassalle G."/>
            <person name="Mestiri I."/>
            <person name="Schnel N."/>
            <person name="Le Paslier M.C."/>
            <person name="Fan G."/>
            <person name="Renault V."/>
            <person name="Bayer P.E."/>
            <person name="Golicz A.A."/>
            <person name="Manoli S."/>
            <person name="Lee T.H."/>
            <person name="Thi V.H."/>
            <person name="Chalabi S."/>
            <person name="Hu Q."/>
            <person name="Fan C."/>
            <person name="Tollenaere R."/>
            <person name="Lu Y."/>
            <person name="Battail C."/>
            <person name="Shen J."/>
            <person name="Sidebottom C.H."/>
            <person name="Wang X."/>
            <person name="Canaguier A."/>
            <person name="Chauveau A."/>
            <person name="Berard A."/>
            <person name="Deniot G."/>
            <person name="Guan M."/>
            <person name="Liu Z."/>
            <person name="Sun F."/>
            <person name="Lim Y.P."/>
            <person name="Lyons E."/>
            <person name="Town C.D."/>
            <person name="Bancroft I."/>
            <person name="Wang X."/>
            <person name="Meng J."/>
            <person name="Ma J."/>
            <person name="Pires J.C."/>
            <person name="King G.J."/>
            <person name="Brunel D."/>
            <person name="Delourme R."/>
            <person name="Renard M."/>
            <person name="Aury J.M."/>
            <person name="Adams K.L."/>
            <person name="Batley J."/>
            <person name="Snowdon R.J."/>
            <person name="Tost J."/>
            <person name="Edwards D."/>
            <person name="Zhou Y."/>
            <person name="Hua W."/>
            <person name="Sharpe A.G."/>
            <person name="Paterson A.H."/>
            <person name="Guan C."/>
            <person name="Wincker P."/>
        </authorList>
    </citation>
    <scope>NUCLEOTIDE SEQUENCE [LARGE SCALE GENOMIC DNA]</scope>
    <source>
        <strain evidence="2">cv. Darmor-bzh</strain>
    </source>
</reference>
<dbReference type="GO" id="GO:0005953">
    <property type="term" value="C:CAAX-protein geranylgeranyltransferase complex"/>
    <property type="evidence" value="ECO:0000318"/>
    <property type="project" value="GO_Central"/>
</dbReference>
<gene>
    <name evidence="1" type="primary">BnaC06g41160D</name>
    <name evidence="1" type="ORF">GSBRNA2T00020752001</name>
</gene>
<dbReference type="Proteomes" id="UP000028999">
    <property type="component" value="Unassembled WGS sequence"/>
</dbReference>
<evidence type="ECO:0000313" key="1">
    <source>
        <dbReference type="EMBL" id="CDY57278.1"/>
    </source>
</evidence>
<name>A0A078J3V7_BRANA</name>
<proteinExistence type="predicted"/>
<protein>
    <submittedName>
        <fullName evidence="1">BnaC06g41160D protein</fullName>
    </submittedName>
</protein>
<dbReference type="GO" id="GO:0007323">
    <property type="term" value="P:peptide pheromone maturation"/>
    <property type="evidence" value="ECO:0000318"/>
    <property type="project" value="GO_Central"/>
</dbReference>
<dbReference type="GO" id="GO:0005965">
    <property type="term" value="C:protein farnesyltransferase complex"/>
    <property type="evidence" value="ECO:0000318"/>
    <property type="project" value="GO_Central"/>
</dbReference>
<sequence>MYVRFPSPEIEAIEEEIELFRALSDSKIGKLTLARLLIAKATVSENDVKGVVHYEEILELYNDLMALDSSHYHYYKDEHSVALLRKRYEKFCMSAAEQLIAISDSLCLEVAVCPNVTMSFTQLKDWRQCNSSLA</sequence>
<dbReference type="STRING" id="3708.A0A078J3V7"/>
<organism evidence="1 2">
    <name type="scientific">Brassica napus</name>
    <name type="common">Rape</name>
    <dbReference type="NCBI Taxonomy" id="3708"/>
    <lineage>
        <taxon>Eukaryota</taxon>
        <taxon>Viridiplantae</taxon>
        <taxon>Streptophyta</taxon>
        <taxon>Embryophyta</taxon>
        <taxon>Tracheophyta</taxon>
        <taxon>Spermatophyta</taxon>
        <taxon>Magnoliopsida</taxon>
        <taxon>eudicotyledons</taxon>
        <taxon>Gunneridae</taxon>
        <taxon>Pentapetalae</taxon>
        <taxon>rosids</taxon>
        <taxon>malvids</taxon>
        <taxon>Brassicales</taxon>
        <taxon>Brassicaceae</taxon>
        <taxon>Brassiceae</taxon>
        <taxon>Brassica</taxon>
    </lineage>
</organism>
<dbReference type="EMBL" id="LK033561">
    <property type="protein sequence ID" value="CDY57278.1"/>
    <property type="molecule type" value="Genomic_DNA"/>
</dbReference>
<dbReference type="SUPFAM" id="SSF48439">
    <property type="entry name" value="Protein prenylyltransferase"/>
    <property type="match status" value="1"/>
</dbReference>
<dbReference type="Gramene" id="CDY57278">
    <property type="protein sequence ID" value="CDY57278"/>
    <property type="gene ID" value="GSBRNA2T00020752001"/>
</dbReference>
<dbReference type="GO" id="GO:0005737">
    <property type="term" value="C:cytoplasm"/>
    <property type="evidence" value="ECO:0000318"/>
    <property type="project" value="GO_Central"/>
</dbReference>
<dbReference type="AlphaFoldDB" id="A0A078J3V7"/>
<evidence type="ECO:0000313" key="2">
    <source>
        <dbReference type="Proteomes" id="UP000028999"/>
    </source>
</evidence>
<keyword evidence="2" id="KW-1185">Reference proteome</keyword>
<accession>A0A078J3V7</accession>